<protein>
    <submittedName>
        <fullName evidence="1">Uncharacterized protein</fullName>
    </submittedName>
</protein>
<dbReference type="RefSeq" id="XP_004036763.1">
    <property type="nucleotide sequence ID" value="XM_004036715.1"/>
</dbReference>
<sequence>MIFVDFKLMRKYLNVQFVFKCRKTQGNAKDVKNVFVLNVQKTGQNNPNTKTNVRIDVLNNLKQFKQLQTYKNSIILNKQYVYTVMNHLNLKKYYNTKKYANFLSVKITIYVKNALQIIKMILYQNKVFVNLNAFL</sequence>
<accession>G0QPR2</accession>
<keyword evidence="2" id="KW-1185">Reference proteome</keyword>
<organism evidence="1 2">
    <name type="scientific">Ichthyophthirius multifiliis</name>
    <name type="common">White spot disease agent</name>
    <name type="synonym">Ich</name>
    <dbReference type="NCBI Taxonomy" id="5932"/>
    <lineage>
        <taxon>Eukaryota</taxon>
        <taxon>Sar</taxon>
        <taxon>Alveolata</taxon>
        <taxon>Ciliophora</taxon>
        <taxon>Intramacronucleata</taxon>
        <taxon>Oligohymenophorea</taxon>
        <taxon>Hymenostomatida</taxon>
        <taxon>Ophryoglenina</taxon>
        <taxon>Ichthyophthirius</taxon>
    </lineage>
</organism>
<dbReference type="EMBL" id="GL983575">
    <property type="protein sequence ID" value="EGR32777.1"/>
    <property type="molecule type" value="Genomic_DNA"/>
</dbReference>
<gene>
    <name evidence="1" type="ORF">IMG5_070490</name>
</gene>
<name>G0QPR2_ICHMU</name>
<proteinExistence type="predicted"/>
<reference evidence="1 2" key="1">
    <citation type="submission" date="2011-07" db="EMBL/GenBank/DDBJ databases">
        <authorList>
            <person name="Coyne R."/>
            <person name="Brami D."/>
            <person name="Johnson J."/>
            <person name="Hostetler J."/>
            <person name="Hannick L."/>
            <person name="Clark T."/>
            <person name="Cassidy-Hanley D."/>
            <person name="Inman J."/>
        </authorList>
    </citation>
    <scope>NUCLEOTIDE SEQUENCE [LARGE SCALE GENOMIC DNA]</scope>
    <source>
        <strain evidence="1 2">G5</strain>
    </source>
</reference>
<dbReference type="Proteomes" id="UP000008983">
    <property type="component" value="Unassembled WGS sequence"/>
</dbReference>
<dbReference type="InParanoid" id="G0QPR2"/>
<dbReference type="GeneID" id="14908962"/>
<dbReference type="AlphaFoldDB" id="G0QPR2"/>
<evidence type="ECO:0000313" key="1">
    <source>
        <dbReference type="EMBL" id="EGR32777.1"/>
    </source>
</evidence>
<evidence type="ECO:0000313" key="2">
    <source>
        <dbReference type="Proteomes" id="UP000008983"/>
    </source>
</evidence>